<dbReference type="InParanoid" id="A0A1E1LA43"/>
<reference evidence="4" key="1">
    <citation type="submission" date="2016-03" db="EMBL/GenBank/DDBJ databases">
        <authorList>
            <person name="Ploux O."/>
        </authorList>
    </citation>
    <scope>NUCLEOTIDE SEQUENCE [LARGE SCALE GENOMIC DNA]</scope>
    <source>
        <strain evidence="4">UK7</strain>
    </source>
</reference>
<dbReference type="Proteomes" id="UP000178129">
    <property type="component" value="Unassembled WGS sequence"/>
</dbReference>
<proteinExistence type="predicted"/>
<dbReference type="EMBL" id="FJUW01000042">
    <property type="protein sequence ID" value="CZT07441.1"/>
    <property type="molecule type" value="Genomic_DNA"/>
</dbReference>
<dbReference type="InterPro" id="IPR032675">
    <property type="entry name" value="LRR_dom_sf"/>
</dbReference>
<sequence length="575" mass="65161">MPPTRNSGASSEISASLPKSRAKLFGNSRSKIQAKVIQDTQDPQNANLKPDKESNKLNAFLNLPIELKLQIVDFLPTYDIPNVRMISQSWAAAGAPSIFRNGFTIRPQLDDMDRLGQVCLRPEFAKGIRFIKFFAGDTDKGLLFEAVNREEQRLNWATGGQLTKVWNQIDAIFDSERMQKHCEVGRLEKYLASLPNLEAIKVTSQECPVRGSNMPFCILWQSLEEDFDESDDELAHFLNTDMSIQRYAAVLSAALKCKTITSIALDSFPIDYFGGGRPSLSHYLTNVLQPSPTLKTKLSMITVLQISIVGRRRPYPINFPQQYTSDLGRKMAKFIGCFSNLRSLDLSYDESVDDTDECLMGFEEVFYRLKFPHLHSLLIAGCDSTEEALGRFLFAHKQTLRNLHIGEAGCTPEESTWKQVLTDLRDHMSLEKFELYDPDSEGRIYDDNWKSLHSDGKSKIKDAKLLELYVLGKCPWPMSDSNPRDSGWKRKFGAEDMKLLDLSEEERRDLLGEDWETDGDSEAEDEDMEDDDSSDNESEAFFSVEEDNSFIDDGNLIAGDGDWEDMEVDEADVVD</sequence>
<feature type="region of interest" description="Disordered" evidence="1">
    <location>
        <begin position="509"/>
        <end position="575"/>
    </location>
</feature>
<evidence type="ECO:0000259" key="2">
    <source>
        <dbReference type="Pfam" id="PF00646"/>
    </source>
</evidence>
<organism evidence="3 4">
    <name type="scientific">Rhynchosporium graminicola</name>
    <dbReference type="NCBI Taxonomy" id="2792576"/>
    <lineage>
        <taxon>Eukaryota</taxon>
        <taxon>Fungi</taxon>
        <taxon>Dikarya</taxon>
        <taxon>Ascomycota</taxon>
        <taxon>Pezizomycotina</taxon>
        <taxon>Leotiomycetes</taxon>
        <taxon>Helotiales</taxon>
        <taxon>Ploettnerulaceae</taxon>
        <taxon>Rhynchosporium</taxon>
    </lineage>
</organism>
<name>A0A1E1LA43_9HELO</name>
<keyword evidence="4" id="KW-1185">Reference proteome</keyword>
<comment type="caution">
    <text evidence="3">The sequence shown here is derived from an EMBL/GenBank/DDBJ whole genome shotgun (WGS) entry which is preliminary data.</text>
</comment>
<dbReference type="InterPro" id="IPR001810">
    <property type="entry name" value="F-box_dom"/>
</dbReference>
<evidence type="ECO:0000313" key="4">
    <source>
        <dbReference type="Proteomes" id="UP000178129"/>
    </source>
</evidence>
<evidence type="ECO:0000313" key="3">
    <source>
        <dbReference type="EMBL" id="CZT07441.1"/>
    </source>
</evidence>
<gene>
    <name evidence="3" type="ORF">RCO7_09736</name>
</gene>
<dbReference type="SUPFAM" id="SSF81383">
    <property type="entry name" value="F-box domain"/>
    <property type="match status" value="1"/>
</dbReference>
<dbReference type="Gene3D" id="3.80.10.10">
    <property type="entry name" value="Ribonuclease Inhibitor"/>
    <property type="match status" value="1"/>
</dbReference>
<feature type="compositionally biased region" description="Acidic residues" evidence="1">
    <location>
        <begin position="561"/>
        <end position="575"/>
    </location>
</feature>
<feature type="domain" description="F-box" evidence="2">
    <location>
        <begin position="60"/>
        <end position="91"/>
    </location>
</feature>
<protein>
    <recommendedName>
        <fullName evidence="2">F-box domain-containing protein</fullName>
    </recommendedName>
</protein>
<dbReference type="AlphaFoldDB" id="A0A1E1LA43"/>
<feature type="compositionally biased region" description="Acidic residues" evidence="1">
    <location>
        <begin position="512"/>
        <end position="550"/>
    </location>
</feature>
<accession>A0A1E1LA43</accession>
<dbReference type="SUPFAM" id="SSF52047">
    <property type="entry name" value="RNI-like"/>
    <property type="match status" value="1"/>
</dbReference>
<evidence type="ECO:0000256" key="1">
    <source>
        <dbReference type="SAM" id="MobiDB-lite"/>
    </source>
</evidence>
<dbReference type="InterPro" id="IPR036047">
    <property type="entry name" value="F-box-like_dom_sf"/>
</dbReference>
<dbReference type="Pfam" id="PF00646">
    <property type="entry name" value="F-box"/>
    <property type="match status" value="1"/>
</dbReference>